<name>D3IVR9_PHYED</name>
<evidence type="ECO:0000313" key="2">
    <source>
        <dbReference type="EMBL" id="ADB85409.1"/>
    </source>
</evidence>
<feature type="compositionally biased region" description="Basic residues" evidence="1">
    <location>
        <begin position="106"/>
        <end position="115"/>
    </location>
</feature>
<dbReference type="EMBL" id="GQ252886">
    <property type="protein sequence ID" value="ADB85409.1"/>
    <property type="molecule type" value="Genomic_DNA"/>
</dbReference>
<feature type="compositionally biased region" description="Basic and acidic residues" evidence="1">
    <location>
        <begin position="56"/>
        <end position="72"/>
    </location>
</feature>
<feature type="compositionally biased region" description="Basic and acidic residues" evidence="1">
    <location>
        <begin position="93"/>
        <end position="105"/>
    </location>
</feature>
<feature type="compositionally biased region" description="Basic and acidic residues" evidence="1">
    <location>
        <begin position="142"/>
        <end position="153"/>
    </location>
</feature>
<evidence type="ECO:0000256" key="1">
    <source>
        <dbReference type="SAM" id="MobiDB-lite"/>
    </source>
</evidence>
<reference evidence="2" key="1">
    <citation type="journal article" date="2010" name="J. Integr. Plant Biol.">
        <title>Insights into the bamboo genome: syntenic relationships to rice and sorghum.</title>
        <authorList>
            <person name="Gui Y.J."/>
            <person name="Zhou Y."/>
            <person name="Wang Y."/>
            <person name="Wang S."/>
            <person name="Wang S.Y."/>
            <person name="Hu Y."/>
            <person name="Bo S.P."/>
            <person name="Chen H."/>
            <person name="Zhou C.P."/>
            <person name="Ma N.X."/>
            <person name="Zhang T.Z."/>
            <person name="Fan L.J."/>
        </authorList>
    </citation>
    <scope>NUCLEOTIDE SEQUENCE</scope>
    <source>
        <tissue evidence="2">Shoot</tissue>
    </source>
</reference>
<feature type="compositionally biased region" description="Basic and acidic residues" evidence="1">
    <location>
        <begin position="35"/>
        <end position="44"/>
    </location>
</feature>
<protein>
    <submittedName>
        <fullName evidence="2">Uncharacterized protein</fullName>
    </submittedName>
</protein>
<accession>D3IVR9</accession>
<dbReference type="AlphaFoldDB" id="D3IVR9"/>
<proteinExistence type="predicted"/>
<feature type="region of interest" description="Disordered" evidence="1">
    <location>
        <begin position="30"/>
        <end position="170"/>
    </location>
</feature>
<sequence length="170" mass="19153">MYDRAFIQQKYMLNYSMRAENFVRWKPYVPDPVEEAPKEPKSQDMDDFDIPAQHGQSRDKGKGKAHAAEPGRHSVSGRPSVIRIHDDMDDFDIPARRGQSCDKGKGKAHAAKHGCHSVSGRPGVIRIHDDMDDFDIPAPRGQSRDKGKGKAGEEFNAELARKGKWPWSTQ</sequence>
<organism evidence="2">
    <name type="scientific">Phyllostachys edulis</name>
    <name type="common">Tortoise shell bamboo</name>
    <name type="synonym">Bambusa edulis</name>
    <dbReference type="NCBI Taxonomy" id="38705"/>
    <lineage>
        <taxon>Eukaryota</taxon>
        <taxon>Viridiplantae</taxon>
        <taxon>Streptophyta</taxon>
        <taxon>Embryophyta</taxon>
        <taxon>Tracheophyta</taxon>
        <taxon>Spermatophyta</taxon>
        <taxon>Magnoliopsida</taxon>
        <taxon>Liliopsida</taxon>
        <taxon>Poales</taxon>
        <taxon>Poaceae</taxon>
        <taxon>BOP clade</taxon>
        <taxon>Bambusoideae</taxon>
        <taxon>Arundinarodae</taxon>
        <taxon>Arundinarieae</taxon>
        <taxon>Arundinariinae</taxon>
        <taxon>Phyllostachys</taxon>
    </lineage>
</organism>